<comment type="caution">
    <text evidence="2">The sequence shown here is derived from an EMBL/GenBank/DDBJ whole genome shotgun (WGS) entry which is preliminary data.</text>
</comment>
<accession>A0A507QSD5</accession>
<name>A0A507QSD5_MONPU</name>
<dbReference type="EMBL" id="VIFY01000129">
    <property type="protein sequence ID" value="TQB69940.1"/>
    <property type="molecule type" value="Genomic_DNA"/>
</dbReference>
<sequence length="89" mass="9648">MADEITQELQQLLHNIPGSQSNTFPPLDATVSLNNDEDAQSSYDSDTTTSVDDEDDEVVNDDGQLPLSMGLSRSMIQDFEVVISSNGQA</sequence>
<protein>
    <submittedName>
        <fullName evidence="2">Uncharacterized protein</fullName>
    </submittedName>
</protein>
<dbReference type="AlphaFoldDB" id="A0A507QSD5"/>
<keyword evidence="3" id="KW-1185">Reference proteome</keyword>
<organism evidence="2 3">
    <name type="scientific">Monascus purpureus</name>
    <name type="common">Red mold</name>
    <name type="synonym">Monascus anka</name>
    <dbReference type="NCBI Taxonomy" id="5098"/>
    <lineage>
        <taxon>Eukaryota</taxon>
        <taxon>Fungi</taxon>
        <taxon>Dikarya</taxon>
        <taxon>Ascomycota</taxon>
        <taxon>Pezizomycotina</taxon>
        <taxon>Eurotiomycetes</taxon>
        <taxon>Eurotiomycetidae</taxon>
        <taxon>Eurotiales</taxon>
        <taxon>Aspergillaceae</taxon>
        <taxon>Monascus</taxon>
    </lineage>
</organism>
<reference evidence="2 3" key="1">
    <citation type="submission" date="2019-06" db="EMBL/GenBank/DDBJ databases">
        <title>Wine fermentation using esterase from Monascus purpureus.</title>
        <authorList>
            <person name="Geng C."/>
            <person name="Zhang Y."/>
        </authorList>
    </citation>
    <scope>NUCLEOTIDE SEQUENCE [LARGE SCALE GENOMIC DNA]</scope>
    <source>
        <strain evidence="2">HQ1</strain>
    </source>
</reference>
<dbReference type="Proteomes" id="UP000319663">
    <property type="component" value="Unassembled WGS sequence"/>
</dbReference>
<proteinExistence type="predicted"/>
<gene>
    <name evidence="2" type="ORF">MPDQ_001130</name>
</gene>
<evidence type="ECO:0000256" key="1">
    <source>
        <dbReference type="SAM" id="MobiDB-lite"/>
    </source>
</evidence>
<feature type="region of interest" description="Disordered" evidence="1">
    <location>
        <begin position="16"/>
        <end position="58"/>
    </location>
</feature>
<evidence type="ECO:0000313" key="3">
    <source>
        <dbReference type="Proteomes" id="UP000319663"/>
    </source>
</evidence>
<evidence type="ECO:0000313" key="2">
    <source>
        <dbReference type="EMBL" id="TQB69940.1"/>
    </source>
</evidence>